<gene>
    <name evidence="3" type="ORF">EVAR_74417_1</name>
</gene>
<evidence type="ECO:0000313" key="4">
    <source>
        <dbReference type="Proteomes" id="UP000299102"/>
    </source>
</evidence>
<organism evidence="3 4">
    <name type="scientific">Eumeta variegata</name>
    <name type="common">Bagworm moth</name>
    <name type="synonym">Eumeta japonica</name>
    <dbReference type="NCBI Taxonomy" id="151549"/>
    <lineage>
        <taxon>Eukaryota</taxon>
        <taxon>Metazoa</taxon>
        <taxon>Ecdysozoa</taxon>
        <taxon>Arthropoda</taxon>
        <taxon>Hexapoda</taxon>
        <taxon>Insecta</taxon>
        <taxon>Pterygota</taxon>
        <taxon>Neoptera</taxon>
        <taxon>Endopterygota</taxon>
        <taxon>Lepidoptera</taxon>
        <taxon>Glossata</taxon>
        <taxon>Ditrysia</taxon>
        <taxon>Tineoidea</taxon>
        <taxon>Psychidae</taxon>
        <taxon>Oiketicinae</taxon>
        <taxon>Eumeta</taxon>
    </lineage>
</organism>
<dbReference type="Pfam" id="PF25597">
    <property type="entry name" value="SH3_retrovirus"/>
    <property type="match status" value="1"/>
</dbReference>
<dbReference type="GO" id="GO:0007165">
    <property type="term" value="P:signal transduction"/>
    <property type="evidence" value="ECO:0007669"/>
    <property type="project" value="TreeGrafter"/>
</dbReference>
<dbReference type="Proteomes" id="UP000299102">
    <property type="component" value="Unassembled WGS sequence"/>
</dbReference>
<feature type="domain" description="PDZ" evidence="2">
    <location>
        <begin position="1264"/>
        <end position="1346"/>
    </location>
</feature>
<protein>
    <submittedName>
        <fullName evidence="3">Retrovirus-related Pol polyprotein from transposon TNT 1-94</fullName>
    </submittedName>
</protein>
<feature type="region of interest" description="Disordered" evidence="1">
    <location>
        <begin position="840"/>
        <end position="910"/>
    </location>
</feature>
<reference evidence="3 4" key="1">
    <citation type="journal article" date="2019" name="Commun. Biol.">
        <title>The bagworm genome reveals a unique fibroin gene that provides high tensile strength.</title>
        <authorList>
            <person name="Kono N."/>
            <person name="Nakamura H."/>
            <person name="Ohtoshi R."/>
            <person name="Tomita M."/>
            <person name="Numata K."/>
            <person name="Arakawa K."/>
        </authorList>
    </citation>
    <scope>NUCLEOTIDE SEQUENCE [LARGE SCALE GENOMIC DNA]</scope>
</reference>
<dbReference type="CDD" id="cd09272">
    <property type="entry name" value="RNase_HI_RT_Ty1"/>
    <property type="match status" value="1"/>
</dbReference>
<dbReference type="InterPro" id="IPR001478">
    <property type="entry name" value="PDZ"/>
</dbReference>
<keyword evidence="4" id="KW-1185">Reference proteome</keyword>
<dbReference type="Pfam" id="PF07727">
    <property type="entry name" value="RVT_2"/>
    <property type="match status" value="1"/>
</dbReference>
<dbReference type="OrthoDB" id="66881at2759"/>
<dbReference type="InterPro" id="IPR036034">
    <property type="entry name" value="PDZ_sf"/>
</dbReference>
<dbReference type="CDD" id="cd06734">
    <property type="entry name" value="PDZ4_MAGI-1_3-like"/>
    <property type="match status" value="1"/>
</dbReference>
<feature type="compositionally biased region" description="Polar residues" evidence="1">
    <location>
        <begin position="105"/>
        <end position="116"/>
    </location>
</feature>
<dbReference type="STRING" id="151549.A0A4C1SE41"/>
<feature type="compositionally biased region" description="Low complexity" evidence="1">
    <location>
        <begin position="877"/>
        <end position="887"/>
    </location>
</feature>
<dbReference type="InterPro" id="IPR043502">
    <property type="entry name" value="DNA/RNA_pol_sf"/>
</dbReference>
<comment type="caution">
    <text evidence="3">The sequence shown here is derived from an EMBL/GenBank/DDBJ whole genome shotgun (WGS) entry which is preliminary data.</text>
</comment>
<sequence length="1351" mass="149445">MKVFGCEAMVHLPKEKRKKWDPKAQKMIFIGYCENTKGYRFIIPNTRTVIKSRDAVFLESTVKRNYAALELSEKENKTLDIQFKSNEESLMSNQSNEENREETYNSDSSYNTTKNNSDSDEYLPDVKIDTPSPSNITLRPRNKNKEQTYLCYDECVVPEQVPDTYKEAISCENAEKWKKSIEEELEAHRRNGTWILVNKPENTNIIGSKWVFRVKDQPTGPRFKSRLCAKGYAQAKGIDYKETFSPTVRYDSIRLLLSLAAQNGYEILQLDIKTAFLYGALEENIYMYPPEGLMYEPNKVCKLKKSLYGLKQAPRCLNTTFNSVLQKFGFTNSKADQCVYFANINGTKFYLCIYVDDGLLLSKSKSVLQSVTNDLKTIFDMTISPPGNFVGMDIQVSDKYIFIHQSKYIKQLLNKFNMENANPNSVPVDPHSRLEKSVQLPDKNLPYREAVGSLMHVAIVSRPDVMFAVNLVSRFLNCYDESHWTAVKKILKYLKDTVNYGLCYITSSKSSELIGFSDADYANDVTTRRSTTGYIFIKNGAAVTWSSQRQHTVALSTTEAEFMAACAATKEVLDRSRCAGLREGDLLLQIGDTDVRHLPHQHVVQVLKDCPAMHETSLRVWRRNTVQRAARSRSATRYQSSAVTAASPTNNNQLGRSKTPTAEQLRSPTLHAHEASHNRLNGMNTDATYAVPEHKREPLIDRRRRSSTPGGRLTVPIVTPWTEDQTENQTNQWPTETWLDNSNIRNWAETGQKWDENGAKWESNGNANHLDREWEGNDERNWGASADWGEVPTPTVHVDMNASYWRGNASVADSSDNGGFPEDGMLHSPTTAAISGLSQANRLRAHSPSSSARLRSNSPSNASGNERLLTNSPARMQSQSPSNNSSNGRIKGSPLRLRETSPSRMASPVRGRIQSPSCFACPEQPHAAPGQGRTPPIVYPGTYPQVEAGGTTDPEADVLVRLARGNAGFGFRIVGGTEDGSRVAVGYVVPGVSKSVVCSLSISAAALLFSRPAEVEGKAYVSRTRIYVCTRGVCSGIAMTCAVQPSIIWLFSELDILSRSYDSSLQNYFPGFAHTLWVPHKTPYQVKRTGVLMVRPEHVRSYSAVFEVAVGSRCGGTLLVICGGIGIVSGDDIFFALVMWVYWYFLRLVTGKLASIDLSICLFGDQIIFANCTLSDAGGPADGLLRPGDLLTSVDGVPLQDATHALAVAYVCRAAARGHVTLGVRHNRADIQSLGLPPTHAHQPLLTYRSSAGACAGGRLAPYDVTVTRAEGEGFGFVVISSTNKATSTIGQLIPNSPAARCGMLNVGDTILAINHIPIRNLPHPEVVALIKQSGRTVTLTAQPPDRHALE</sequence>
<dbReference type="GO" id="GO:0071897">
    <property type="term" value="P:DNA biosynthetic process"/>
    <property type="evidence" value="ECO:0007669"/>
    <property type="project" value="UniProtKB-ARBA"/>
</dbReference>
<evidence type="ECO:0000313" key="3">
    <source>
        <dbReference type="EMBL" id="GBP00136.1"/>
    </source>
</evidence>
<feature type="domain" description="PDZ" evidence="2">
    <location>
        <begin position="524"/>
        <end position="609"/>
    </location>
</feature>
<name>A0A4C1SE41_EUMVA</name>
<evidence type="ECO:0000259" key="2">
    <source>
        <dbReference type="PROSITE" id="PS50106"/>
    </source>
</evidence>
<dbReference type="PANTHER" id="PTHR10316:SF40">
    <property type="entry name" value="LD27118P"/>
    <property type="match status" value="1"/>
</dbReference>
<dbReference type="Pfam" id="PF00595">
    <property type="entry name" value="PDZ"/>
    <property type="match status" value="1"/>
</dbReference>
<dbReference type="SMART" id="SM00228">
    <property type="entry name" value="PDZ"/>
    <property type="match status" value="3"/>
</dbReference>
<dbReference type="GO" id="GO:0005737">
    <property type="term" value="C:cytoplasm"/>
    <property type="evidence" value="ECO:0007669"/>
    <property type="project" value="TreeGrafter"/>
</dbReference>
<feature type="compositionally biased region" description="Low complexity" evidence="1">
    <location>
        <begin position="846"/>
        <end position="863"/>
    </location>
</feature>
<dbReference type="PANTHER" id="PTHR10316">
    <property type="entry name" value="MEMBRANE ASSOCIATED GUANYLATE KINASE-RELATED"/>
    <property type="match status" value="1"/>
</dbReference>
<accession>A0A4C1SE41</accession>
<dbReference type="InterPro" id="IPR057670">
    <property type="entry name" value="SH3_retrovirus"/>
</dbReference>
<feature type="compositionally biased region" description="Polar residues" evidence="1">
    <location>
        <begin position="633"/>
        <end position="667"/>
    </location>
</feature>
<feature type="region of interest" description="Disordered" evidence="1">
    <location>
        <begin position="85"/>
        <end position="140"/>
    </location>
</feature>
<dbReference type="SUPFAM" id="SSF56672">
    <property type="entry name" value="DNA/RNA polymerases"/>
    <property type="match status" value="1"/>
</dbReference>
<dbReference type="PROSITE" id="PS50106">
    <property type="entry name" value="PDZ"/>
    <property type="match status" value="3"/>
</dbReference>
<feature type="region of interest" description="Disordered" evidence="1">
    <location>
        <begin position="631"/>
        <end position="668"/>
    </location>
</feature>
<dbReference type="EMBL" id="BGZK01000004">
    <property type="protein sequence ID" value="GBP00136.1"/>
    <property type="molecule type" value="Genomic_DNA"/>
</dbReference>
<dbReference type="InterPro" id="IPR013103">
    <property type="entry name" value="RVT_2"/>
</dbReference>
<feature type="domain" description="PDZ" evidence="2">
    <location>
        <begin position="1178"/>
        <end position="1211"/>
    </location>
</feature>
<evidence type="ECO:0000256" key="1">
    <source>
        <dbReference type="SAM" id="MobiDB-lite"/>
    </source>
</evidence>
<dbReference type="Gene3D" id="2.30.42.10">
    <property type="match status" value="3"/>
</dbReference>
<dbReference type="SUPFAM" id="SSF50156">
    <property type="entry name" value="PDZ domain-like"/>
    <property type="match status" value="3"/>
</dbReference>
<proteinExistence type="predicted"/>